<dbReference type="EMBL" id="CP003257">
    <property type="protein sequence ID" value="AEX84552.1"/>
    <property type="molecule type" value="Genomic_DNA"/>
</dbReference>
<reference evidence="2 3" key="1">
    <citation type="journal article" date="2012" name="J. Bacteriol.">
        <title>Complete Genome Sequence of the Thermophilic, Piezophilic, Heterotrophic Bacterium Marinitoga piezophila KA3.</title>
        <authorList>
            <person name="Lucas S."/>
            <person name="Han J."/>
            <person name="Lapidus A."/>
            <person name="Cheng J.F."/>
            <person name="Goodwin L.A."/>
            <person name="Pitluck S."/>
            <person name="Peters L."/>
            <person name="Mikhailova N."/>
            <person name="Teshima H."/>
            <person name="Detter J.C."/>
            <person name="Han C."/>
            <person name="Tapia R."/>
            <person name="Land M."/>
            <person name="Hauser L."/>
            <person name="Kyrpides N.C."/>
            <person name="Ivanova N."/>
            <person name="Pagani I."/>
            <person name="Vannier P."/>
            <person name="Oger P."/>
            <person name="Bartlett D.H."/>
            <person name="Noll K.M."/>
            <person name="Woyke T."/>
            <person name="Jebbar M."/>
        </authorList>
    </citation>
    <scope>NUCLEOTIDE SEQUENCE [LARGE SCALE GENOMIC DNA]</scope>
    <source>
        <strain evidence="3">DSM 14283 / JCM 11233 / KA3</strain>
    </source>
</reference>
<proteinExistence type="predicted"/>
<feature type="transmembrane region" description="Helical" evidence="1">
    <location>
        <begin position="212"/>
        <end position="230"/>
    </location>
</feature>
<evidence type="ECO:0000256" key="1">
    <source>
        <dbReference type="SAM" id="Phobius"/>
    </source>
</evidence>
<organism evidence="2 3">
    <name type="scientific">Marinitoga piezophila (strain DSM 14283 / JCM 11233 / KA3)</name>
    <dbReference type="NCBI Taxonomy" id="443254"/>
    <lineage>
        <taxon>Bacteria</taxon>
        <taxon>Thermotogati</taxon>
        <taxon>Thermotogota</taxon>
        <taxon>Thermotogae</taxon>
        <taxon>Petrotogales</taxon>
        <taxon>Petrotogaceae</taxon>
        <taxon>Marinitoga</taxon>
    </lineage>
</organism>
<keyword evidence="1" id="KW-1133">Transmembrane helix</keyword>
<dbReference type="KEGG" id="mpz:Marpi_0095"/>
<keyword evidence="1" id="KW-0472">Membrane</keyword>
<gene>
    <name evidence="2" type="ordered locus">Marpi_0095</name>
</gene>
<reference evidence="3" key="2">
    <citation type="submission" date="2012-01" db="EMBL/GenBank/DDBJ databases">
        <title>Complete sequence of chromosome of Marinitoga piezophila KA3.</title>
        <authorList>
            <person name="Lucas S."/>
            <person name="Han J."/>
            <person name="Lapidus A."/>
            <person name="Cheng J.-F."/>
            <person name="Goodwin L."/>
            <person name="Pitluck S."/>
            <person name="Peters L."/>
            <person name="Mikhailova N."/>
            <person name="Teshima H."/>
            <person name="Detter J.C."/>
            <person name="Han C."/>
            <person name="Tapia R."/>
            <person name="Land M."/>
            <person name="Hauser L."/>
            <person name="Kyrpides N."/>
            <person name="Ivanova N."/>
            <person name="Pagani I."/>
            <person name="Jebbar M."/>
            <person name="Vannier P."/>
            <person name="Oger P."/>
            <person name="Cario A."/>
            <person name="Bartlett D."/>
            <person name="Noll K.M."/>
            <person name="Woyke T."/>
        </authorList>
    </citation>
    <scope>NUCLEOTIDE SEQUENCE [LARGE SCALE GENOMIC DNA]</scope>
    <source>
        <strain evidence="3">DSM 14283 / JCM 11233 / KA3</strain>
    </source>
</reference>
<dbReference type="Proteomes" id="UP000007161">
    <property type="component" value="Chromosome"/>
</dbReference>
<dbReference type="RefSeq" id="WP_014295624.1">
    <property type="nucleotide sequence ID" value="NC_016751.1"/>
</dbReference>
<dbReference type="HOGENOM" id="CLU_1198615_0_0_0"/>
<evidence type="ECO:0000313" key="3">
    <source>
        <dbReference type="Proteomes" id="UP000007161"/>
    </source>
</evidence>
<dbReference type="OrthoDB" id="44616at2"/>
<keyword evidence="3" id="KW-1185">Reference proteome</keyword>
<keyword evidence="1" id="KW-0812">Transmembrane</keyword>
<protein>
    <submittedName>
        <fullName evidence="2">Uncharacterized protein</fullName>
    </submittedName>
</protein>
<name>H2J334_MARPK</name>
<accession>H2J334</accession>
<dbReference type="STRING" id="443254.Marpi_0095"/>
<dbReference type="AlphaFoldDB" id="H2J334"/>
<evidence type="ECO:0000313" key="2">
    <source>
        <dbReference type="EMBL" id="AEX84552.1"/>
    </source>
</evidence>
<sequence length="231" mass="26791">MRKLIVLLCILLLSISLFAYTKINFSFLITIGSTGTSYENTVKIKYIEDSIISTVTFLLSKYPEEVIIDGEKIRVYSPEQKFIVPSGKNKIIYHEKEYEFYFNKENIQISFEKEIQPRVIIHKYTKEISPNNDWYNDDLEIILYSNTKASLKIGFLNIIKQINPGKNVIYINLKELKDGLYNLPLTIFNGEGIQTKKINIKIDRTKKTLTKYIVISIFTAVISIIILNSIK</sequence>